<dbReference type="FunFam" id="3.30.300.30:FF:000010">
    <property type="entry name" value="Enterobactin synthetase component F"/>
    <property type="match status" value="1"/>
</dbReference>
<sequence>MLSLPLAPAQSGIFFRQQLELRDPRFNLAQLTEIIGPLDVEALQAALRQTVGEAEALHVRLIITDGMPHQVVPDEIEDFTLRVIDVSGAPDPVEAIDRDVKAALATAIDLGRYPLFDIQLFQAGPARFFLFQRIHHIAFDGFSFFLLTQRLAAVYSALVEGREPAPCGWGRFAELLDDDAAYRTSRAFESDQQFWRDYLADCPEPVILAECMAREPIPADVSEQAIAQIRLSSGTTRRLRQISERNGATWPQFMTAVMAAYVARLSGQPEVVLGFPVTARVGRLARNVPGMLSNALPLRAALDEGTSIIDLLGAVARQSRRVLRHQRYRVKDIRRDVGRIESDRPLFGPTVNIMPEYSRALDFAGCRIGLNRSFYGTPDDLALIVHDEGDELGIELMFDANPLLYTPAAADAHARRFTRFLEQALDQPDAPLHTLELVLPERQALLERWNDTAAPYPEHLCIHQLFEQQVRLTPDAIALVCDDESLTFAQLNARANRLAHHLIALGVRPEDRVALCMERGIGAIVALFAILKAGGAYIPLDPAYPGERLGYILSDVAPLLLVADAAGRQALGDTGALAVLDPNASLDNALPQDDPFVPGLASHHLAYAIYTSGSTGKPKGVMVEHRHVLNLHHALHSTVFAHCAPHSSVTLNASIAFDASVQNLTALLSGHRLVIISADVRTDAMALIEFLDTAGIDVFDCTPTQLESLFSAGLLEQRQSALTVLVGGEPLTPPTWSRLAHAEQIRAFNVYGPTECTVDATVAEITAEQKQPVIGKPLANTRTYVLDARRRVVPPGAVGELYIGGAGVARGYLNRPDLTAERFLDDPFVPGERIYRTGDLARYHLDGNIEFLGRNDLQIKIRGFRIEPGEIETQIASHPAVREAVVIARARHHDAQDQQLVAYVTLVAEIDASALREHLAPRLPDYMVPSAFVVLDALPLTPNGKLDRRALPDPQAEAFALRPFEAPRGRAEIALADLWAELLGLERVGRHDNFFALGGHSLLAVTLVERLRRIGLHASVRDLFATPVLSALAASLEDSAPKPDIVVPPNAITPDCTALTPAMLPLIALTQTDIDRIVEQVPGGLANVQDIYALAPLQEGILFHHMLSTEGDPYLQTARLAFDSRARLDAWLDALQQVVKRHDILRTAFIHDALSTPAQVVWREAPVMITEIEFTDGHAAEQLARHFDARTQRLDLAQAPLLQIAIAREAENGRWLVQLNWHHLIGDHATLEVMHAEIGAILNGRGHALGAAQPFRDLVAQAHIGANQEAHEAFFRDMLADVSEPTLPFGLTDVHHDGSSVAEAHLTLPASLDTSLRTQARQLGVSLASLCHLAWARVLGAASAVDSDGHIVFGTVLLGRMQAGVHQALGLLINTLPIRLDVNDASVADSARDTHERLAALLQHQHAPLALAQRCSGVAAPAPLFSALLNYRHNQGSADEQEAFDGIELL</sequence>
<evidence type="ECO:0000256" key="4">
    <source>
        <dbReference type="ARBA" id="ARBA00022553"/>
    </source>
</evidence>
<dbReference type="PROSITE" id="PS50075">
    <property type="entry name" value="CARRIER"/>
    <property type="match status" value="1"/>
</dbReference>
<dbReference type="FunFam" id="1.10.1200.10:FF:000005">
    <property type="entry name" value="Nonribosomal peptide synthetase 1"/>
    <property type="match status" value="1"/>
</dbReference>
<accession>A0A069PFC6</accession>
<comment type="similarity">
    <text evidence="2">Belongs to the ATP-dependent AMP-binding enzyme family.</text>
</comment>
<dbReference type="GO" id="GO:0044550">
    <property type="term" value="P:secondary metabolite biosynthetic process"/>
    <property type="evidence" value="ECO:0007669"/>
    <property type="project" value="UniProtKB-ARBA"/>
</dbReference>
<dbReference type="PROSITE" id="PS00012">
    <property type="entry name" value="PHOSPHOPANTETHEINE"/>
    <property type="match status" value="1"/>
</dbReference>
<dbReference type="SUPFAM" id="SSF52777">
    <property type="entry name" value="CoA-dependent acyltransferases"/>
    <property type="match status" value="4"/>
</dbReference>
<dbReference type="Pfam" id="PF13193">
    <property type="entry name" value="AMP-binding_C"/>
    <property type="match status" value="1"/>
</dbReference>
<evidence type="ECO:0000259" key="5">
    <source>
        <dbReference type="PROSITE" id="PS50075"/>
    </source>
</evidence>
<dbReference type="InterPro" id="IPR029058">
    <property type="entry name" value="AB_hydrolase_fold"/>
</dbReference>
<dbReference type="EMBL" id="JFHC01000060">
    <property type="protein sequence ID" value="KDR39393.1"/>
    <property type="molecule type" value="Genomic_DNA"/>
</dbReference>
<protein>
    <recommendedName>
        <fullName evidence="5">Carrier domain-containing protein</fullName>
    </recommendedName>
</protein>
<dbReference type="InterPro" id="IPR045851">
    <property type="entry name" value="AMP-bd_C_sf"/>
</dbReference>
<evidence type="ECO:0000256" key="3">
    <source>
        <dbReference type="ARBA" id="ARBA00022450"/>
    </source>
</evidence>
<comment type="cofactor">
    <cofactor evidence="1">
        <name>pantetheine 4'-phosphate</name>
        <dbReference type="ChEBI" id="CHEBI:47942"/>
    </cofactor>
</comment>
<dbReference type="InterPro" id="IPR006162">
    <property type="entry name" value="Ppantetheine_attach_site"/>
</dbReference>
<dbReference type="CDD" id="cd19544">
    <property type="entry name" value="E-C_NRPS"/>
    <property type="match status" value="1"/>
</dbReference>
<evidence type="ECO:0000313" key="6">
    <source>
        <dbReference type="EMBL" id="KDR39393.1"/>
    </source>
</evidence>
<dbReference type="Gene3D" id="2.30.38.10">
    <property type="entry name" value="Luciferase, Domain 3"/>
    <property type="match status" value="1"/>
</dbReference>
<dbReference type="NCBIfam" id="TIGR01733">
    <property type="entry name" value="AA-adenyl-dom"/>
    <property type="match status" value="1"/>
</dbReference>
<dbReference type="FunFam" id="3.40.50.12780:FF:000012">
    <property type="entry name" value="Non-ribosomal peptide synthetase"/>
    <property type="match status" value="1"/>
</dbReference>
<organism evidence="6 7">
    <name type="scientific">Caballeronia glathei</name>
    <dbReference type="NCBI Taxonomy" id="60547"/>
    <lineage>
        <taxon>Bacteria</taxon>
        <taxon>Pseudomonadati</taxon>
        <taxon>Pseudomonadota</taxon>
        <taxon>Betaproteobacteria</taxon>
        <taxon>Burkholderiales</taxon>
        <taxon>Burkholderiaceae</taxon>
        <taxon>Caballeronia</taxon>
    </lineage>
</organism>
<keyword evidence="4" id="KW-0597">Phosphoprotein</keyword>
<dbReference type="GO" id="GO:0005737">
    <property type="term" value="C:cytoplasm"/>
    <property type="evidence" value="ECO:0007669"/>
    <property type="project" value="TreeGrafter"/>
</dbReference>
<dbReference type="Gene3D" id="3.30.559.10">
    <property type="entry name" value="Chloramphenicol acetyltransferase-like domain"/>
    <property type="match status" value="2"/>
</dbReference>
<dbReference type="SUPFAM" id="SSF56801">
    <property type="entry name" value="Acetyl-CoA synthetase-like"/>
    <property type="match status" value="1"/>
</dbReference>
<dbReference type="InterPro" id="IPR000873">
    <property type="entry name" value="AMP-dep_synth/lig_dom"/>
</dbReference>
<dbReference type="Pfam" id="PF00668">
    <property type="entry name" value="Condensation"/>
    <property type="match status" value="2"/>
</dbReference>
<gene>
    <name evidence="6" type="ORF">BG61_33310</name>
</gene>
<dbReference type="RefSeq" id="WP_152565247.1">
    <property type="nucleotide sequence ID" value="NZ_JFHC01000060.1"/>
</dbReference>
<feature type="domain" description="Carrier" evidence="5">
    <location>
        <begin position="966"/>
        <end position="1040"/>
    </location>
</feature>
<dbReference type="Proteomes" id="UP000027466">
    <property type="component" value="Unassembled WGS sequence"/>
</dbReference>
<reference evidence="6 7" key="1">
    <citation type="submission" date="2014-03" db="EMBL/GenBank/DDBJ databases">
        <title>Draft Genome Sequences of Four Burkholderia Strains.</title>
        <authorList>
            <person name="Liu X.Y."/>
            <person name="Li C.X."/>
            <person name="Xu J.H."/>
        </authorList>
    </citation>
    <scope>NUCLEOTIDE SEQUENCE [LARGE SCALE GENOMIC DNA]</scope>
    <source>
        <strain evidence="6 7">DSM 50014</strain>
    </source>
</reference>
<dbReference type="InterPro" id="IPR001242">
    <property type="entry name" value="Condensation_dom"/>
</dbReference>
<proteinExistence type="inferred from homology"/>
<evidence type="ECO:0000313" key="7">
    <source>
        <dbReference type="Proteomes" id="UP000027466"/>
    </source>
</evidence>
<dbReference type="GO" id="GO:0003824">
    <property type="term" value="F:catalytic activity"/>
    <property type="evidence" value="ECO:0007669"/>
    <property type="project" value="InterPro"/>
</dbReference>
<evidence type="ECO:0000256" key="2">
    <source>
        <dbReference type="ARBA" id="ARBA00006432"/>
    </source>
</evidence>
<dbReference type="SUPFAM" id="SSF47336">
    <property type="entry name" value="ACP-like"/>
    <property type="match status" value="1"/>
</dbReference>
<dbReference type="FunFam" id="3.40.50.980:FF:000001">
    <property type="entry name" value="Non-ribosomal peptide synthetase"/>
    <property type="match status" value="1"/>
</dbReference>
<dbReference type="Pfam" id="PF00501">
    <property type="entry name" value="AMP-binding"/>
    <property type="match status" value="1"/>
</dbReference>
<dbReference type="PANTHER" id="PTHR45527:SF1">
    <property type="entry name" value="FATTY ACID SYNTHASE"/>
    <property type="match status" value="1"/>
</dbReference>
<dbReference type="CDD" id="cd05930">
    <property type="entry name" value="A_NRPS"/>
    <property type="match status" value="1"/>
</dbReference>
<dbReference type="InterPro" id="IPR025110">
    <property type="entry name" value="AMP-bd_C"/>
</dbReference>
<dbReference type="InterPro" id="IPR009081">
    <property type="entry name" value="PP-bd_ACP"/>
</dbReference>
<keyword evidence="7" id="KW-1185">Reference proteome</keyword>
<dbReference type="PANTHER" id="PTHR45527">
    <property type="entry name" value="NONRIBOSOMAL PEPTIDE SYNTHETASE"/>
    <property type="match status" value="1"/>
</dbReference>
<dbReference type="Gene3D" id="3.40.50.980">
    <property type="match status" value="2"/>
</dbReference>
<dbReference type="Gene3D" id="3.30.559.30">
    <property type="entry name" value="Nonribosomal peptide synthetase, condensation domain"/>
    <property type="match status" value="2"/>
</dbReference>
<evidence type="ECO:0000256" key="1">
    <source>
        <dbReference type="ARBA" id="ARBA00001957"/>
    </source>
</evidence>
<keyword evidence="3" id="KW-0596">Phosphopantetheine</keyword>
<name>A0A069PFC6_9BURK</name>
<dbReference type="GO" id="GO:0031177">
    <property type="term" value="F:phosphopantetheine binding"/>
    <property type="evidence" value="ECO:0007669"/>
    <property type="project" value="TreeGrafter"/>
</dbReference>
<feature type="non-terminal residue" evidence="6">
    <location>
        <position position="1450"/>
    </location>
</feature>
<comment type="caution">
    <text evidence="6">The sequence shown here is derived from an EMBL/GenBank/DDBJ whole genome shotgun (WGS) entry which is preliminary data.</text>
</comment>
<dbReference type="GO" id="GO:0043041">
    <property type="term" value="P:amino acid activation for nonribosomal peptide biosynthetic process"/>
    <property type="evidence" value="ECO:0007669"/>
    <property type="project" value="TreeGrafter"/>
</dbReference>
<dbReference type="Gene3D" id="3.30.300.30">
    <property type="match status" value="1"/>
</dbReference>
<dbReference type="InterPro" id="IPR010071">
    <property type="entry name" value="AA_adenyl_dom"/>
</dbReference>
<dbReference type="Pfam" id="PF00550">
    <property type="entry name" value="PP-binding"/>
    <property type="match status" value="1"/>
</dbReference>
<dbReference type="InterPro" id="IPR023213">
    <property type="entry name" value="CAT-like_dom_sf"/>
</dbReference>
<dbReference type="Gene3D" id="3.40.50.1820">
    <property type="entry name" value="alpha/beta hydrolase"/>
    <property type="match status" value="1"/>
</dbReference>
<dbReference type="InterPro" id="IPR036736">
    <property type="entry name" value="ACP-like_sf"/>
</dbReference>
<dbReference type="FunFam" id="2.30.38.10:FF:000001">
    <property type="entry name" value="Non-ribosomal peptide synthetase PvdI"/>
    <property type="match status" value="1"/>
</dbReference>